<dbReference type="RefSeq" id="WP_250084591.1">
    <property type="nucleotide sequence ID" value="NZ_JAMJPJ010000127.1"/>
</dbReference>
<gene>
    <name evidence="1" type="ORF">M8006_17905</name>
</gene>
<sequence length="78" mass="8803">GDTTISQVMAETQVSGTHDIHFRDKRGNQQQATLSVKHAKLTMCPPIGKQKKYQKQALGVVKQFVTTQLSRFLQFCHC</sequence>
<protein>
    <submittedName>
        <fullName evidence="1">Uncharacterized protein</fullName>
    </submittedName>
</protein>
<dbReference type="Proteomes" id="UP001165308">
    <property type="component" value="Unassembled WGS sequence"/>
</dbReference>
<organism evidence="1 2">
    <name type="scientific">Halomonas llamarensis</name>
    <dbReference type="NCBI Taxonomy" id="2945104"/>
    <lineage>
        <taxon>Bacteria</taxon>
        <taxon>Pseudomonadati</taxon>
        <taxon>Pseudomonadota</taxon>
        <taxon>Gammaproteobacteria</taxon>
        <taxon>Oceanospirillales</taxon>
        <taxon>Halomonadaceae</taxon>
        <taxon>Halomonas</taxon>
    </lineage>
</organism>
<proteinExistence type="predicted"/>
<feature type="non-terminal residue" evidence="1">
    <location>
        <position position="1"/>
    </location>
</feature>
<keyword evidence="2" id="KW-1185">Reference proteome</keyword>
<accession>A0ABT0SVK0</accession>
<reference evidence="1" key="1">
    <citation type="submission" date="2022-05" db="EMBL/GenBank/DDBJ databases">
        <title>Halomonas geminus sp. nov. and Halomonas llamarensis sp. nov. isolated from high-altitude salars of the Atacama Desert.</title>
        <authorList>
            <person name="Hintersatz C."/>
            <person name="Rojas L.A."/>
            <person name="Wei T.-S."/>
            <person name="Kutschke S."/>
            <person name="Lehmann F."/>
            <person name="Jain R."/>
            <person name="Pollmann K."/>
        </authorList>
    </citation>
    <scope>NUCLEOTIDE SEQUENCE</scope>
    <source>
        <strain evidence="1">ATCHA</strain>
    </source>
</reference>
<evidence type="ECO:0000313" key="1">
    <source>
        <dbReference type="EMBL" id="MCL7931817.1"/>
    </source>
</evidence>
<name>A0ABT0SVK0_9GAMM</name>
<dbReference type="EMBL" id="JAMJPJ010000127">
    <property type="protein sequence ID" value="MCL7931817.1"/>
    <property type="molecule type" value="Genomic_DNA"/>
</dbReference>
<comment type="caution">
    <text evidence="1">The sequence shown here is derived from an EMBL/GenBank/DDBJ whole genome shotgun (WGS) entry which is preliminary data.</text>
</comment>
<evidence type="ECO:0000313" key="2">
    <source>
        <dbReference type="Proteomes" id="UP001165308"/>
    </source>
</evidence>